<dbReference type="PRINTS" id="PR00080">
    <property type="entry name" value="SDRFAMILY"/>
</dbReference>
<dbReference type="Pfam" id="PF13561">
    <property type="entry name" value="adh_short_C2"/>
    <property type="match status" value="1"/>
</dbReference>
<reference evidence="3 4" key="1">
    <citation type="submission" date="2016-10" db="EMBL/GenBank/DDBJ databases">
        <authorList>
            <person name="de Groot N.N."/>
        </authorList>
    </citation>
    <scope>NUCLEOTIDE SEQUENCE [LARGE SCALE GENOMIC DNA]</scope>
    <source>
        <strain evidence="3 4">BS3655</strain>
    </source>
</reference>
<dbReference type="CDD" id="cd05233">
    <property type="entry name" value="SDR_c"/>
    <property type="match status" value="1"/>
</dbReference>
<proteinExistence type="inferred from homology"/>
<protein>
    <submittedName>
        <fullName evidence="3">3-oxoacyl-[acyl-carrier protein] reductase</fullName>
    </submittedName>
</protein>
<dbReference type="PANTHER" id="PTHR43639">
    <property type="entry name" value="OXIDOREDUCTASE, SHORT-CHAIN DEHYDROGENASE/REDUCTASE FAMILY (AFU_ORTHOLOGUE AFUA_5G02870)"/>
    <property type="match status" value="1"/>
</dbReference>
<gene>
    <name evidence="3" type="ORF">SAMN04490185_4856</name>
</gene>
<dbReference type="EMBL" id="FNTF01000002">
    <property type="protein sequence ID" value="SEE06712.1"/>
    <property type="molecule type" value="Genomic_DNA"/>
</dbReference>
<organism evidence="3 4">
    <name type="scientific">Pseudomonas frederiksbergensis</name>
    <dbReference type="NCBI Taxonomy" id="104087"/>
    <lineage>
        <taxon>Bacteria</taxon>
        <taxon>Pseudomonadati</taxon>
        <taxon>Pseudomonadota</taxon>
        <taxon>Gammaproteobacteria</taxon>
        <taxon>Pseudomonadales</taxon>
        <taxon>Pseudomonadaceae</taxon>
        <taxon>Pseudomonas</taxon>
    </lineage>
</organism>
<dbReference type="InterPro" id="IPR036291">
    <property type="entry name" value="NAD(P)-bd_dom_sf"/>
</dbReference>
<accession>A0A1H5FTB4</accession>
<dbReference type="SUPFAM" id="SSF51735">
    <property type="entry name" value="NAD(P)-binding Rossmann-fold domains"/>
    <property type="match status" value="1"/>
</dbReference>
<dbReference type="InterPro" id="IPR002347">
    <property type="entry name" value="SDR_fam"/>
</dbReference>
<evidence type="ECO:0000313" key="3">
    <source>
        <dbReference type="EMBL" id="SEE06712.1"/>
    </source>
</evidence>
<evidence type="ECO:0000256" key="2">
    <source>
        <dbReference type="ARBA" id="ARBA00023002"/>
    </source>
</evidence>
<evidence type="ECO:0000256" key="1">
    <source>
        <dbReference type="ARBA" id="ARBA00006484"/>
    </source>
</evidence>
<dbReference type="GO" id="GO:0016491">
    <property type="term" value="F:oxidoreductase activity"/>
    <property type="evidence" value="ECO:0007669"/>
    <property type="project" value="UniProtKB-KW"/>
</dbReference>
<dbReference type="FunFam" id="3.40.50.720:FF:000084">
    <property type="entry name" value="Short-chain dehydrogenase reductase"/>
    <property type="match status" value="1"/>
</dbReference>
<dbReference type="PANTHER" id="PTHR43639:SF1">
    <property type="entry name" value="SHORT-CHAIN DEHYDROGENASE_REDUCTASE FAMILY PROTEIN"/>
    <property type="match status" value="1"/>
</dbReference>
<comment type="similarity">
    <text evidence="1">Belongs to the short-chain dehydrogenases/reductases (SDR) family.</text>
</comment>
<evidence type="ECO:0000313" key="4">
    <source>
        <dbReference type="Proteomes" id="UP000183114"/>
    </source>
</evidence>
<dbReference type="NCBIfam" id="NF005559">
    <property type="entry name" value="PRK07231.1"/>
    <property type="match status" value="1"/>
</dbReference>
<dbReference type="Proteomes" id="UP000183114">
    <property type="component" value="Unassembled WGS sequence"/>
</dbReference>
<keyword evidence="2" id="KW-0560">Oxidoreductase</keyword>
<name>A0A1H5FTB4_9PSED</name>
<sequence length="253" mass="26941">MNGRLRGKRALITGASAGIGRAIAETYIAQGADVFITARTDEAGARAVIALAEQVGQRAGFTLMDAASTSIDALFEEAQAAVGPLDILVNNPAFITRTPFLELSEDEYERTLAVNLRFPFFMAQRFAKDCIARKQGGSIINISSVSAFKAVSRMSAYQASKAALSMLTRSCAVELAPYGIRVNTISPGLTATSGNANQWRDSPEIWQNRKKEIPMQRAGMPADMAGAAILLASDESSWMTGADLVIDGGHSCT</sequence>
<dbReference type="RefSeq" id="WP_074878212.1">
    <property type="nucleotide sequence ID" value="NZ_FNTF01000002.1"/>
</dbReference>
<dbReference type="PRINTS" id="PR00081">
    <property type="entry name" value="GDHRDH"/>
</dbReference>
<dbReference type="Gene3D" id="3.40.50.720">
    <property type="entry name" value="NAD(P)-binding Rossmann-like Domain"/>
    <property type="match status" value="1"/>
</dbReference>
<dbReference type="AlphaFoldDB" id="A0A1H5FTB4"/>